<dbReference type="OrthoDB" id="5123855at2"/>
<feature type="domain" description="DUF7882" evidence="1">
    <location>
        <begin position="1"/>
        <end position="94"/>
    </location>
</feature>
<reference evidence="2 3" key="1">
    <citation type="submission" date="2018-01" db="EMBL/GenBank/DDBJ databases">
        <title>Cryobacterium sp. nov., from glaciers in China.</title>
        <authorList>
            <person name="Liu Q."/>
            <person name="Xin Y.-H."/>
        </authorList>
    </citation>
    <scope>NUCLEOTIDE SEQUENCE [LARGE SCALE GENOMIC DNA]</scope>
    <source>
        <strain evidence="2 3">TMB1-8</strain>
    </source>
</reference>
<evidence type="ECO:0000313" key="3">
    <source>
        <dbReference type="Proteomes" id="UP000237104"/>
    </source>
</evidence>
<gene>
    <name evidence="2" type="ORF">C3B59_19035</name>
</gene>
<proteinExistence type="predicted"/>
<protein>
    <submittedName>
        <fullName evidence="2">ATP-dependent DNA ligase</fullName>
    </submittedName>
</protein>
<dbReference type="GO" id="GO:0016874">
    <property type="term" value="F:ligase activity"/>
    <property type="evidence" value="ECO:0007669"/>
    <property type="project" value="UniProtKB-KW"/>
</dbReference>
<dbReference type="Pfam" id="PF25355">
    <property type="entry name" value="DUF7882"/>
    <property type="match status" value="1"/>
</dbReference>
<dbReference type="EMBL" id="PPXF01000076">
    <property type="protein sequence ID" value="POH57969.1"/>
    <property type="molecule type" value="Genomic_DNA"/>
</dbReference>
<accession>A0A2S3Z517</accession>
<keyword evidence="2" id="KW-0436">Ligase</keyword>
<evidence type="ECO:0000313" key="2">
    <source>
        <dbReference type="EMBL" id="POH57969.1"/>
    </source>
</evidence>
<name>A0A2S3Z517_9MICO</name>
<organism evidence="2 3">
    <name type="scientific">Cryobacterium zongtaii</name>
    <dbReference type="NCBI Taxonomy" id="1259217"/>
    <lineage>
        <taxon>Bacteria</taxon>
        <taxon>Bacillati</taxon>
        <taxon>Actinomycetota</taxon>
        <taxon>Actinomycetes</taxon>
        <taxon>Micrococcales</taxon>
        <taxon>Microbacteriaceae</taxon>
        <taxon>Cryobacterium</taxon>
    </lineage>
</organism>
<dbReference type="AlphaFoldDB" id="A0A2S3Z517"/>
<dbReference type="RefSeq" id="WP_103432808.1">
    <property type="nucleotide sequence ID" value="NZ_PPXF01000076.1"/>
</dbReference>
<dbReference type="InterPro" id="IPR057204">
    <property type="entry name" value="DUF7882"/>
</dbReference>
<dbReference type="Proteomes" id="UP000237104">
    <property type="component" value="Unassembled WGS sequence"/>
</dbReference>
<comment type="caution">
    <text evidence="2">The sequence shown here is derived from an EMBL/GenBank/DDBJ whole genome shotgun (WGS) entry which is preliminary data.</text>
</comment>
<evidence type="ECO:0000259" key="1">
    <source>
        <dbReference type="Pfam" id="PF25355"/>
    </source>
</evidence>
<sequence length="107" mass="11607">MGKLISGATEVDFDDRALVHLQSVIGSKLRRGESFALFWSDPAAPDDARPSLWLHPGIPLYFKFTGTATPGLNRAWIEVLATSADSADGLLLSSEPRGRDADQNHTD</sequence>